<feature type="compositionally biased region" description="Polar residues" evidence="1">
    <location>
        <begin position="38"/>
        <end position="51"/>
    </location>
</feature>
<feature type="chain" id="PRO_5039334030" description="AMIN-like domain-containing protein" evidence="2">
    <location>
        <begin position="32"/>
        <end position="308"/>
    </location>
</feature>
<sequence>MRSRHLGRWCGRRRAGPSLAAASAAAMLALASCGSGGEQATTGGEQPTETGRATATTSPPETTERTTPGGTPTTPAGGDGGQDAEPVPPIGVAAASGRGADGGTVRLADVRVGRHATFDRVVFEFRGGRPGYEVGYGELDEPGSGRRVEIAGDQALEVVFRDGRALRSPEGRTALRPDLPAIAAVRYVGGFEAVTKWGIGAPTRLGFRVQELSGPPRLAVDVAHPRAFAEFGRECRDVTIDPVHRAGAIRARDTHCAVARDIATAAVREGGPEPGQVHGFSCRSERAGASALRYLCEKDGAYVTFLLN</sequence>
<keyword evidence="5" id="KW-1185">Reference proteome</keyword>
<accession>A0A2T0M3X9</accession>
<feature type="signal peptide" evidence="2">
    <location>
        <begin position="1"/>
        <end position="31"/>
    </location>
</feature>
<keyword evidence="2" id="KW-0732">Signal</keyword>
<dbReference type="PROSITE" id="PS51257">
    <property type="entry name" value="PROKAR_LIPOPROTEIN"/>
    <property type="match status" value="1"/>
</dbReference>
<dbReference type="OrthoDB" id="3393679at2"/>
<evidence type="ECO:0000313" key="4">
    <source>
        <dbReference type="EMBL" id="PRX51458.1"/>
    </source>
</evidence>
<dbReference type="RefSeq" id="WP_106176915.1">
    <property type="nucleotide sequence ID" value="NZ_PVNH01000001.1"/>
</dbReference>
<gene>
    <name evidence="4" type="ORF">B0I33_101612</name>
</gene>
<dbReference type="InterPro" id="IPR056303">
    <property type="entry name" value="AMIN-like"/>
</dbReference>
<evidence type="ECO:0000313" key="5">
    <source>
        <dbReference type="Proteomes" id="UP000238362"/>
    </source>
</evidence>
<feature type="domain" description="AMIN-like" evidence="3">
    <location>
        <begin position="107"/>
        <end position="224"/>
    </location>
</feature>
<organism evidence="4 5">
    <name type="scientific">Prauserella shujinwangii</name>
    <dbReference type="NCBI Taxonomy" id="1453103"/>
    <lineage>
        <taxon>Bacteria</taxon>
        <taxon>Bacillati</taxon>
        <taxon>Actinomycetota</taxon>
        <taxon>Actinomycetes</taxon>
        <taxon>Pseudonocardiales</taxon>
        <taxon>Pseudonocardiaceae</taxon>
        <taxon>Prauserella</taxon>
    </lineage>
</organism>
<protein>
    <recommendedName>
        <fullName evidence="3">AMIN-like domain-containing protein</fullName>
    </recommendedName>
</protein>
<feature type="compositionally biased region" description="Low complexity" evidence="1">
    <location>
        <begin position="53"/>
        <end position="76"/>
    </location>
</feature>
<proteinExistence type="predicted"/>
<dbReference type="Pfam" id="PF24837">
    <property type="entry name" value="AMIN-like"/>
    <property type="match status" value="1"/>
</dbReference>
<dbReference type="EMBL" id="PVNH01000001">
    <property type="protein sequence ID" value="PRX51458.1"/>
    <property type="molecule type" value="Genomic_DNA"/>
</dbReference>
<evidence type="ECO:0000259" key="3">
    <source>
        <dbReference type="Pfam" id="PF24837"/>
    </source>
</evidence>
<dbReference type="AlphaFoldDB" id="A0A2T0M3X9"/>
<evidence type="ECO:0000256" key="2">
    <source>
        <dbReference type="SAM" id="SignalP"/>
    </source>
</evidence>
<dbReference type="Proteomes" id="UP000238362">
    <property type="component" value="Unassembled WGS sequence"/>
</dbReference>
<reference evidence="4 5" key="1">
    <citation type="submission" date="2018-03" db="EMBL/GenBank/DDBJ databases">
        <title>Genomic Encyclopedia of Type Strains, Phase III (KMG-III): the genomes of soil and plant-associated and newly described type strains.</title>
        <authorList>
            <person name="Whitman W."/>
        </authorList>
    </citation>
    <scope>NUCLEOTIDE SEQUENCE [LARGE SCALE GENOMIC DNA]</scope>
    <source>
        <strain evidence="4 5">CGMCC 4.7125</strain>
    </source>
</reference>
<evidence type="ECO:0000256" key="1">
    <source>
        <dbReference type="SAM" id="MobiDB-lite"/>
    </source>
</evidence>
<name>A0A2T0M3X9_9PSEU</name>
<comment type="caution">
    <text evidence="4">The sequence shown here is derived from an EMBL/GenBank/DDBJ whole genome shotgun (WGS) entry which is preliminary data.</text>
</comment>
<feature type="region of interest" description="Disordered" evidence="1">
    <location>
        <begin position="34"/>
        <end position="101"/>
    </location>
</feature>